<feature type="transmembrane region" description="Helical" evidence="8">
    <location>
        <begin position="337"/>
        <end position="365"/>
    </location>
</feature>
<feature type="transmembrane region" description="Helical" evidence="8">
    <location>
        <begin position="407"/>
        <end position="433"/>
    </location>
</feature>
<dbReference type="Proteomes" id="UP000007752">
    <property type="component" value="Chromosome 6"/>
</dbReference>
<feature type="transmembrane region" description="Helical" evidence="8">
    <location>
        <begin position="296"/>
        <end position="317"/>
    </location>
</feature>
<dbReference type="PANTHER" id="PTHR42920:SF7">
    <property type="entry name" value="EAMA DOMAIN-CONTAINING PROTEIN"/>
    <property type="match status" value="1"/>
</dbReference>
<reference evidence="10" key="1">
    <citation type="journal article" date="2005" name="PLoS Biol.">
        <title>The genomes of Oryza sativa: a history of duplications.</title>
        <authorList>
            <person name="Yu J."/>
            <person name="Wang J."/>
            <person name="Lin W."/>
            <person name="Li S."/>
            <person name="Li H."/>
            <person name="Zhou J."/>
            <person name="Ni P."/>
            <person name="Dong W."/>
            <person name="Hu S."/>
            <person name="Zeng C."/>
            <person name="Zhang J."/>
            <person name="Zhang Y."/>
            <person name="Li R."/>
            <person name="Xu Z."/>
            <person name="Li S."/>
            <person name="Li X."/>
            <person name="Zheng H."/>
            <person name="Cong L."/>
            <person name="Lin L."/>
            <person name="Yin J."/>
            <person name="Geng J."/>
            <person name="Li G."/>
            <person name="Shi J."/>
            <person name="Liu J."/>
            <person name="Lv H."/>
            <person name="Li J."/>
            <person name="Wang J."/>
            <person name="Deng Y."/>
            <person name="Ran L."/>
            <person name="Shi X."/>
            <person name="Wang X."/>
            <person name="Wu Q."/>
            <person name="Li C."/>
            <person name="Ren X."/>
            <person name="Wang J."/>
            <person name="Wang X."/>
            <person name="Li D."/>
            <person name="Liu D."/>
            <person name="Zhang X."/>
            <person name="Ji Z."/>
            <person name="Zhao W."/>
            <person name="Sun Y."/>
            <person name="Zhang Z."/>
            <person name="Bao J."/>
            <person name="Han Y."/>
            <person name="Dong L."/>
            <person name="Ji J."/>
            <person name="Chen P."/>
            <person name="Wu S."/>
            <person name="Liu J."/>
            <person name="Xiao Y."/>
            <person name="Bu D."/>
            <person name="Tan J."/>
            <person name="Yang L."/>
            <person name="Ye C."/>
            <person name="Zhang J."/>
            <person name="Xu J."/>
            <person name="Zhou Y."/>
            <person name="Yu Y."/>
            <person name="Zhang B."/>
            <person name="Zhuang S."/>
            <person name="Wei H."/>
            <person name="Liu B."/>
            <person name="Lei M."/>
            <person name="Yu H."/>
            <person name="Li Y."/>
            <person name="Xu H."/>
            <person name="Wei S."/>
            <person name="He X."/>
            <person name="Fang L."/>
            <person name="Zhang Z."/>
            <person name="Zhang Y."/>
            <person name="Huang X."/>
            <person name="Su Z."/>
            <person name="Tong W."/>
            <person name="Li J."/>
            <person name="Tong Z."/>
            <person name="Li S."/>
            <person name="Ye J."/>
            <person name="Wang L."/>
            <person name="Fang L."/>
            <person name="Lei T."/>
            <person name="Chen C."/>
            <person name="Chen H."/>
            <person name="Xu Z."/>
            <person name="Li H."/>
            <person name="Huang H."/>
            <person name="Zhang F."/>
            <person name="Xu H."/>
            <person name="Li N."/>
            <person name="Zhao C."/>
            <person name="Li S."/>
            <person name="Dong L."/>
            <person name="Huang Y."/>
            <person name="Li L."/>
            <person name="Xi Y."/>
            <person name="Qi Q."/>
            <person name="Li W."/>
            <person name="Zhang B."/>
            <person name="Hu W."/>
            <person name="Zhang Y."/>
            <person name="Tian X."/>
            <person name="Jiao Y."/>
            <person name="Liang X."/>
            <person name="Jin J."/>
            <person name="Gao L."/>
            <person name="Zheng W."/>
            <person name="Hao B."/>
            <person name="Liu S."/>
            <person name="Wang W."/>
            <person name="Yuan L."/>
            <person name="Cao M."/>
            <person name="McDermott J."/>
            <person name="Samudrala R."/>
            <person name="Wang J."/>
            <person name="Wong G.K."/>
            <person name="Yang H."/>
        </authorList>
    </citation>
    <scope>NUCLEOTIDE SEQUENCE [LARGE SCALE GENOMIC DNA]</scope>
</reference>
<dbReference type="InterPro" id="IPR051258">
    <property type="entry name" value="Diverse_Substrate_Transporter"/>
</dbReference>
<evidence type="ECO:0000256" key="3">
    <source>
        <dbReference type="ARBA" id="ARBA00022475"/>
    </source>
</evidence>
<keyword evidence="6 8" id="KW-0472">Membrane</keyword>
<name>B9FSN5_ORYSJ</name>
<comment type="subcellular location">
    <subcellularLocation>
        <location evidence="1">Cell membrane</location>
        <topology evidence="1">Multi-pass membrane protein</topology>
    </subcellularLocation>
</comment>
<dbReference type="PANTHER" id="PTHR42920">
    <property type="entry name" value="OS03G0707200 PROTEIN-RELATED"/>
    <property type="match status" value="1"/>
</dbReference>
<evidence type="ECO:0000313" key="10">
    <source>
        <dbReference type="EMBL" id="EEE65496.1"/>
    </source>
</evidence>
<organism evidence="10">
    <name type="scientific">Oryza sativa subsp. japonica</name>
    <name type="common">Rice</name>
    <dbReference type="NCBI Taxonomy" id="39947"/>
    <lineage>
        <taxon>Eukaryota</taxon>
        <taxon>Viridiplantae</taxon>
        <taxon>Streptophyta</taxon>
        <taxon>Embryophyta</taxon>
        <taxon>Tracheophyta</taxon>
        <taxon>Spermatophyta</taxon>
        <taxon>Magnoliopsida</taxon>
        <taxon>Liliopsida</taxon>
        <taxon>Poales</taxon>
        <taxon>Poaceae</taxon>
        <taxon>BOP clade</taxon>
        <taxon>Oryzoideae</taxon>
        <taxon>Oryzeae</taxon>
        <taxon>Oryzinae</taxon>
        <taxon>Oryza</taxon>
        <taxon>Oryza sativa</taxon>
    </lineage>
</organism>
<dbReference type="EMBL" id="CM000143">
    <property type="protein sequence ID" value="EEE65496.1"/>
    <property type="molecule type" value="Genomic_DNA"/>
</dbReference>
<evidence type="ECO:0000256" key="5">
    <source>
        <dbReference type="ARBA" id="ARBA00022989"/>
    </source>
</evidence>
<comment type="similarity">
    <text evidence="2">Belongs to the drug/metabolite transporter (DMT) superfamily. Plant drug/metabolite exporter (P-DME) (TC 2.A.7.4) family.</text>
</comment>
<feature type="transmembrane region" description="Helical" evidence="8">
    <location>
        <begin position="129"/>
        <end position="148"/>
    </location>
</feature>
<accession>B9FSN5</accession>
<feature type="domain" description="EamA" evidence="9">
    <location>
        <begin position="267"/>
        <end position="417"/>
    </location>
</feature>
<feature type="transmembrane region" description="Helical" evidence="8">
    <location>
        <begin position="193"/>
        <end position="211"/>
    </location>
</feature>
<dbReference type="InterPro" id="IPR000620">
    <property type="entry name" value="EamA_dom"/>
</dbReference>
<dbReference type="InterPro" id="IPR037185">
    <property type="entry name" value="EmrE-like"/>
</dbReference>
<feature type="transmembrane region" description="Helical" evidence="8">
    <location>
        <begin position="265"/>
        <end position="284"/>
    </location>
</feature>
<evidence type="ECO:0000256" key="8">
    <source>
        <dbReference type="SAM" id="Phobius"/>
    </source>
</evidence>
<sequence>MFLSKLPNPPRPWRPSLLEAPPLRTLPRLLPAAAPSPTRRRRLLAPLAAASNSGSPSKDSNRSPPPPSKKKKKKKKAADESGRWKSVPPGMRESAAPVPDEPPASPCTTARRRARAAWRKVASLVPRKARSVVLLNLVTIVFASNISVVKEAETMLDPDLFNVLRFTISAIPFVPLLLKALNDVQVFIRGVELGIWVAIGYLAQAIGLVTADAGRTAFISSLTVIIVPFLDGILGAEIPAYTWIGALLSLIGVGILELSGSPPCVGDLLNLLSAFGFAIHMLRTEHISRNMKKENFPALVGCQVLVVAFVSAVSFFIKCSAKNVHQWTSQLQSPMKLFGVMIQFPWLSILYTGIFSTTFCLWAEVAAMRDVSATETAIIYGLEPVWGAAFAWAMLGERWGMTGFVGAIFIIAGSFMVQILGSFPDALSSFIVIELVSQQRIRKHVTVHRQACLAAICQKHVYLSWTSETPPEPAQVYDSVLQQWCPLPSKASQQRIPANIIHCYNDSIYHHLYGQSDLFSSPHCFVLTLEFHFTMIRHVRSTYMSADCVPWLSSSTGETVISVSAFTGVTRQATKLPFSFVSLRIGMCKDRLKKGRCFSQVSCVEVERYMMQPLNSQSFLDSGGGLGSCLPACSTDAAELLIRWWVRQHNIQPYRIQQ</sequence>
<evidence type="ECO:0000256" key="4">
    <source>
        <dbReference type="ARBA" id="ARBA00022692"/>
    </source>
</evidence>
<evidence type="ECO:0000256" key="2">
    <source>
        <dbReference type="ARBA" id="ARBA00007635"/>
    </source>
</evidence>
<evidence type="ECO:0000256" key="7">
    <source>
        <dbReference type="SAM" id="MobiDB-lite"/>
    </source>
</evidence>
<gene>
    <name evidence="10" type="ORF">OsJ_20924</name>
</gene>
<feature type="compositionally biased region" description="Low complexity" evidence="7">
    <location>
        <begin position="20"/>
        <end position="37"/>
    </location>
</feature>
<keyword evidence="3" id="KW-1003">Cell membrane</keyword>
<keyword evidence="5 8" id="KW-1133">Transmembrane helix</keyword>
<evidence type="ECO:0000259" key="9">
    <source>
        <dbReference type="Pfam" id="PF00892"/>
    </source>
</evidence>
<dbReference type="AlphaFoldDB" id="B9FSN5"/>
<feature type="region of interest" description="Disordered" evidence="7">
    <location>
        <begin position="1"/>
        <end position="111"/>
    </location>
</feature>
<feature type="transmembrane region" description="Helical" evidence="8">
    <location>
        <begin position="217"/>
        <end position="234"/>
    </location>
</feature>
<dbReference type="SUPFAM" id="SSF103481">
    <property type="entry name" value="Multidrug resistance efflux transporter EmrE"/>
    <property type="match status" value="2"/>
</dbReference>
<proteinExistence type="inferred from homology"/>
<feature type="domain" description="EamA" evidence="9">
    <location>
        <begin position="132"/>
        <end position="255"/>
    </location>
</feature>
<keyword evidence="4 8" id="KW-0812">Transmembrane</keyword>
<dbReference type="GO" id="GO:0005886">
    <property type="term" value="C:plasma membrane"/>
    <property type="evidence" value="ECO:0007669"/>
    <property type="project" value="UniProtKB-SubCell"/>
</dbReference>
<evidence type="ECO:0000256" key="6">
    <source>
        <dbReference type="ARBA" id="ARBA00023136"/>
    </source>
</evidence>
<feature type="compositionally biased region" description="Low complexity" evidence="7">
    <location>
        <begin position="44"/>
        <end position="58"/>
    </location>
</feature>
<reference evidence="10" key="2">
    <citation type="submission" date="2008-12" db="EMBL/GenBank/DDBJ databases">
        <title>Improved gene annotation of the rice (Oryza sativa) genomes.</title>
        <authorList>
            <person name="Wang J."/>
            <person name="Li R."/>
            <person name="Fan W."/>
            <person name="Huang Q."/>
            <person name="Zhang J."/>
            <person name="Zhou Y."/>
            <person name="Hu Y."/>
            <person name="Zi S."/>
            <person name="Li J."/>
            <person name="Ni P."/>
            <person name="Zheng H."/>
            <person name="Zhang Y."/>
            <person name="Zhao M."/>
            <person name="Hao Q."/>
            <person name="McDermott J."/>
            <person name="Samudrala R."/>
            <person name="Kristiansen K."/>
            <person name="Wong G.K.-S."/>
        </authorList>
    </citation>
    <scope>NUCLEOTIDE SEQUENCE</scope>
</reference>
<feature type="transmembrane region" description="Helical" evidence="8">
    <location>
        <begin position="160"/>
        <end position="181"/>
    </location>
</feature>
<evidence type="ECO:0000256" key="1">
    <source>
        <dbReference type="ARBA" id="ARBA00004651"/>
    </source>
</evidence>
<dbReference type="Pfam" id="PF00892">
    <property type="entry name" value="EamA"/>
    <property type="match status" value="2"/>
</dbReference>
<protein>
    <recommendedName>
        <fullName evidence="9">EamA domain-containing protein</fullName>
    </recommendedName>
</protein>